<feature type="non-terminal residue" evidence="1">
    <location>
        <position position="76"/>
    </location>
</feature>
<proteinExistence type="predicted"/>
<dbReference type="InParanoid" id="C5L9B9"/>
<reference evidence="1 2" key="1">
    <citation type="submission" date="2008-07" db="EMBL/GenBank/DDBJ databases">
        <authorList>
            <person name="El-Sayed N."/>
            <person name="Caler E."/>
            <person name="Inman J."/>
            <person name="Amedeo P."/>
            <person name="Hass B."/>
            <person name="Wortman J."/>
        </authorList>
    </citation>
    <scope>NUCLEOTIDE SEQUENCE [LARGE SCALE GENOMIC DNA]</scope>
    <source>
        <strain evidence="2">ATCC 50983 / TXsc</strain>
    </source>
</reference>
<dbReference type="Proteomes" id="UP000007800">
    <property type="component" value="Unassembled WGS sequence"/>
</dbReference>
<gene>
    <name evidence="1" type="ORF">Pmar_PMAR024282</name>
</gene>
<protein>
    <submittedName>
        <fullName evidence="1">Uncharacterized protein</fullName>
    </submittedName>
</protein>
<name>C5L9B9_PERM5</name>
<dbReference type="GeneID" id="9056382"/>
<dbReference type="EMBL" id="GG680397">
    <property type="protein sequence ID" value="EER06690.1"/>
    <property type="molecule type" value="Genomic_DNA"/>
</dbReference>
<evidence type="ECO:0000313" key="2">
    <source>
        <dbReference type="Proteomes" id="UP000007800"/>
    </source>
</evidence>
<dbReference type="RefSeq" id="XP_002774874.1">
    <property type="nucleotide sequence ID" value="XM_002774828.1"/>
</dbReference>
<feature type="non-terminal residue" evidence="1">
    <location>
        <position position="1"/>
    </location>
</feature>
<keyword evidence="2" id="KW-1185">Reference proteome</keyword>
<organism evidence="2">
    <name type="scientific">Perkinsus marinus (strain ATCC 50983 / TXsc)</name>
    <dbReference type="NCBI Taxonomy" id="423536"/>
    <lineage>
        <taxon>Eukaryota</taxon>
        <taxon>Sar</taxon>
        <taxon>Alveolata</taxon>
        <taxon>Perkinsozoa</taxon>
        <taxon>Perkinsea</taxon>
        <taxon>Perkinsida</taxon>
        <taxon>Perkinsidae</taxon>
        <taxon>Perkinsus</taxon>
    </lineage>
</organism>
<dbReference type="AlphaFoldDB" id="C5L9B9"/>
<accession>C5L9B9</accession>
<evidence type="ECO:0000313" key="1">
    <source>
        <dbReference type="EMBL" id="EER06690.1"/>
    </source>
</evidence>
<sequence length="76" mass="8687">SEVSPMIRHIKVQEELDNMLQKGWIKAVDPQKVRHFAPPRPVFRDTSTTTSTRVTVDGREINQYLRVGSVDGQLLI</sequence>